<dbReference type="EMBL" id="CAIIXF020000008">
    <property type="protein sequence ID" value="CAH1790795.1"/>
    <property type="molecule type" value="Genomic_DNA"/>
</dbReference>
<dbReference type="PANTHER" id="PTHR24365:SF541">
    <property type="entry name" value="PROTEIN TOLL-RELATED"/>
    <property type="match status" value="1"/>
</dbReference>
<dbReference type="GO" id="GO:0038023">
    <property type="term" value="F:signaling receptor activity"/>
    <property type="evidence" value="ECO:0007669"/>
    <property type="project" value="TreeGrafter"/>
</dbReference>
<evidence type="ECO:0000256" key="2">
    <source>
        <dbReference type="ARBA" id="ARBA00022692"/>
    </source>
</evidence>
<keyword evidence="7" id="KW-1185">Reference proteome</keyword>
<reference evidence="6" key="1">
    <citation type="submission" date="2022-03" db="EMBL/GenBank/DDBJ databases">
        <authorList>
            <person name="Martin C."/>
        </authorList>
    </citation>
    <scope>NUCLEOTIDE SEQUENCE</scope>
</reference>
<dbReference type="PRINTS" id="PR01537">
    <property type="entry name" value="INTRLKN1R1F"/>
</dbReference>
<dbReference type="InterPro" id="IPR000157">
    <property type="entry name" value="TIR_dom"/>
</dbReference>
<dbReference type="InterPro" id="IPR032675">
    <property type="entry name" value="LRR_dom_sf"/>
</dbReference>
<evidence type="ECO:0000256" key="3">
    <source>
        <dbReference type="ARBA" id="ARBA00022729"/>
    </source>
</evidence>
<evidence type="ECO:0000256" key="4">
    <source>
        <dbReference type="ARBA" id="ARBA00022989"/>
    </source>
</evidence>
<dbReference type="Gene3D" id="3.80.10.10">
    <property type="entry name" value="Ribonuclease Inhibitor"/>
    <property type="match status" value="1"/>
</dbReference>
<keyword evidence="2" id="KW-0812">Transmembrane</keyword>
<feature type="non-terminal residue" evidence="6">
    <location>
        <position position="1"/>
    </location>
</feature>
<keyword evidence="4" id="KW-1133">Transmembrane helix</keyword>
<dbReference type="Proteomes" id="UP000749559">
    <property type="component" value="Unassembled WGS sequence"/>
</dbReference>
<organism evidence="6 7">
    <name type="scientific">Owenia fusiformis</name>
    <name type="common">Polychaete worm</name>
    <dbReference type="NCBI Taxonomy" id="6347"/>
    <lineage>
        <taxon>Eukaryota</taxon>
        <taxon>Metazoa</taxon>
        <taxon>Spiralia</taxon>
        <taxon>Lophotrochozoa</taxon>
        <taxon>Annelida</taxon>
        <taxon>Polychaeta</taxon>
        <taxon>Sedentaria</taxon>
        <taxon>Canalipalpata</taxon>
        <taxon>Sabellida</taxon>
        <taxon>Oweniida</taxon>
        <taxon>Oweniidae</taxon>
        <taxon>Owenia</taxon>
    </lineage>
</organism>
<accession>A0A8J1U5F3</accession>
<evidence type="ECO:0000256" key="1">
    <source>
        <dbReference type="ARBA" id="ARBA00004167"/>
    </source>
</evidence>
<dbReference type="PROSITE" id="PS50104">
    <property type="entry name" value="TIR"/>
    <property type="match status" value="1"/>
</dbReference>
<dbReference type="SMART" id="SM00255">
    <property type="entry name" value="TIR"/>
    <property type="match status" value="1"/>
</dbReference>
<proteinExistence type="predicted"/>
<dbReference type="GO" id="GO:0007165">
    <property type="term" value="P:signal transduction"/>
    <property type="evidence" value="ECO:0007669"/>
    <property type="project" value="InterPro"/>
</dbReference>
<keyword evidence="5" id="KW-0472">Membrane</keyword>
<evidence type="ECO:0000256" key="5">
    <source>
        <dbReference type="ARBA" id="ARBA00023136"/>
    </source>
</evidence>
<dbReference type="GO" id="GO:0005886">
    <property type="term" value="C:plasma membrane"/>
    <property type="evidence" value="ECO:0007669"/>
    <property type="project" value="TreeGrafter"/>
</dbReference>
<dbReference type="AlphaFoldDB" id="A0A8J1U5F3"/>
<dbReference type="Gene3D" id="3.40.50.10140">
    <property type="entry name" value="Toll/interleukin-1 receptor homology (TIR) domain"/>
    <property type="match status" value="1"/>
</dbReference>
<evidence type="ECO:0000313" key="7">
    <source>
        <dbReference type="Proteomes" id="UP000749559"/>
    </source>
</evidence>
<gene>
    <name evidence="6" type="ORF">OFUS_LOCUS15965</name>
</gene>
<keyword evidence="3" id="KW-0732">Signal</keyword>
<comment type="caution">
    <text evidence="6">The sequence shown here is derived from an EMBL/GenBank/DDBJ whole genome shotgun (WGS) entry which is preliminary data.</text>
</comment>
<dbReference type="PANTHER" id="PTHR24365">
    <property type="entry name" value="TOLL-LIKE RECEPTOR"/>
    <property type="match status" value="1"/>
</dbReference>
<protein>
    <submittedName>
        <fullName evidence="6">Uncharacterized protein</fullName>
    </submittedName>
</protein>
<evidence type="ECO:0000313" key="6">
    <source>
        <dbReference type="EMBL" id="CAH1790795.1"/>
    </source>
</evidence>
<dbReference type="SUPFAM" id="SSF52200">
    <property type="entry name" value="Toll/Interleukin receptor TIR domain"/>
    <property type="match status" value="1"/>
</dbReference>
<comment type="subcellular location">
    <subcellularLocation>
        <location evidence="1">Membrane</location>
        <topology evidence="1">Single-pass membrane protein</topology>
    </subcellularLocation>
</comment>
<sequence>LINVSTSGQFDIFEQFHDIRKLNISRLSTQTSIANVKTPPIRALILALKSLKNSTIEMIDFSKTESSYSPLSLNISFLFRLRHTPLKEIYLGNNYLDVFYTQTSNLLEKKIYLIDLLIGLSELDIIVFDLSTTENYFRSPRVLIRPDEWDMLRPSKLKTLKVNTLTPTKDPSSFFQFEIDLEIDMSNFADLEVLELGNMIFDLNRIPVYEVDPVMQYLDGGCTFYNGSNLRKLDLSGPSKFVEITGEIKGLVNIEELNFNNNNCKLAPSLLTCSKGTFESIKILKLRGNKVQMDGSDISPSPRLFNKCSKLELVDISNNELNYIPSSIFQDALRLKYVDLSHNKLTHINLKLGNHKYFNFLNLSYNSLGKLEEQFTDEIEELNNNLTIDLKGNPLSCGCDNIEFVNWLQSHKTRIQHPMDLKCMNEDGQLVRIMDLKVGALRFQCAKVIILTATVTAGTIGVTMMIVLLIYRWRFRIQYLALLARAQFRGRNVPDAEYYFDGFLSYSSLDKGFVHNTLINHLENKLDYKLCFDERNFLMGHVLEDLVTVAMNQSRKVILIISQNFLQSGWCTFEMEMANGVLATRGSNCIILILKEPLNMIPGNLIKPRLQALLDSRLYVEWSEEEDRQKLFWHKLQDVMGQPGHAELTDEHRRNEYLIHLFSEQDRGICDEDNEENRPLLEHSQCD</sequence>
<dbReference type="SUPFAM" id="SSF52058">
    <property type="entry name" value="L domain-like"/>
    <property type="match status" value="1"/>
</dbReference>
<dbReference type="InterPro" id="IPR035897">
    <property type="entry name" value="Toll_tir_struct_dom_sf"/>
</dbReference>
<dbReference type="OrthoDB" id="1526598at2759"/>
<dbReference type="Pfam" id="PF01582">
    <property type="entry name" value="TIR"/>
    <property type="match status" value="1"/>
</dbReference>
<name>A0A8J1U5F3_OWEFU</name>